<keyword evidence="14" id="KW-1185">Reference proteome</keyword>
<feature type="transmembrane region" description="Helical" evidence="9">
    <location>
        <begin position="932"/>
        <end position="951"/>
    </location>
</feature>
<dbReference type="GeneTree" id="ENSGT00940000156290"/>
<comment type="subcellular location">
    <subcellularLocation>
        <location evidence="1">Basolateral cell membrane</location>
        <topology evidence="1">Multi-pass membrane protein</topology>
    </subcellularLocation>
    <subcellularLocation>
        <location evidence="9">Membrane</location>
        <topology evidence="9">Multi-pass membrane protein</topology>
    </subcellularLocation>
</comment>
<evidence type="ECO:0000259" key="11">
    <source>
        <dbReference type="Pfam" id="PF00955"/>
    </source>
</evidence>
<evidence type="ECO:0000256" key="3">
    <source>
        <dbReference type="ARBA" id="ARBA00022448"/>
    </source>
</evidence>
<dbReference type="PANTHER" id="PTHR11453">
    <property type="entry name" value="ANION EXCHANGE PROTEIN"/>
    <property type="match status" value="1"/>
</dbReference>
<dbReference type="InterPro" id="IPR016152">
    <property type="entry name" value="PTrfase/Anion_transptr"/>
</dbReference>
<feature type="transmembrane region" description="Helical" evidence="9">
    <location>
        <begin position="906"/>
        <end position="925"/>
    </location>
</feature>
<dbReference type="Pfam" id="PF00955">
    <property type="entry name" value="HCO3_cotransp"/>
    <property type="match status" value="1"/>
</dbReference>
<dbReference type="SUPFAM" id="SSF55804">
    <property type="entry name" value="Phoshotransferase/anion transport protein"/>
    <property type="match status" value="1"/>
</dbReference>
<feature type="transmembrane region" description="Helical" evidence="9">
    <location>
        <begin position="983"/>
        <end position="1014"/>
    </location>
</feature>
<evidence type="ECO:0000256" key="8">
    <source>
        <dbReference type="ARBA" id="ARBA00023136"/>
    </source>
</evidence>
<dbReference type="InterPro" id="IPR003024">
    <property type="entry name" value="Na/HCO3_transpt"/>
</dbReference>
<evidence type="ECO:0000259" key="12">
    <source>
        <dbReference type="Pfam" id="PF07565"/>
    </source>
</evidence>
<feature type="transmembrane region" description="Helical" evidence="9">
    <location>
        <begin position="758"/>
        <end position="776"/>
    </location>
</feature>
<keyword evidence="8 9" id="KW-0472">Membrane</keyword>
<sequence>MSGTKKMEDEAVLDRGASLLKHICDEEEVEGHHTIYIGVRVPKSFRRRRRHRRRTTHKDRKERLTENASDKSDTENNDEASNSILKPLISPAAERIRFILGEEDDGPAPPQLFTELDELLSVDGQELEWKETARWIKFEEKVEKGGERWSKPHVATLSLHSLFELRTCIEKGTIMLDLEAFTLPQVVEQITDNQIEIGQLKPELKDKVMYTLLRKHRHQTKKSNLRSLADIGKTVSSASRLFSNQENARSPLENSVTCLSGRISMEDLQTQRSSSMDWLNSPTTTHRNLTSSSLNDISDKPEKDQLRNKFMKKLPRDAEASNVLVGEVDFLDAPFVAFVRLQQAVMLGALTEVPVPTRFLFILLGPKGKAKSYHEIGRAIATLMSDEVFHDIAYKAKDRQDLLAGIDEFLDEVIVLPPGEWDPAIRIEPPKSLPSSDKRKNMYAGGDSQMNGDMPHDGGHGGGGGHEIGEELQKTGRFCGGLILDIRRKLPFFFSDFTDAFHIQALSAILFIYLGTVTNAITFGGLLGDATENMQGVLESFLGTAIAGGVFCLLAGQPLTILSSTGPVLVFERLLFNFSRDNQFDYLEFRLWIGLWSAFLCLVLVATDASFLVQYFTRFTEEGFSCLISFIFIYDAFKKMLKLAHHYPINSDFRMEYITHFVPAFLTLSVAVLTLVCKNKCLFICCVQPMNATWSSLTRAECLRYKGELVGKACDFVPDITLMSFILFFGTYTCSMCLKKFKTSPFFPTTVRKLISDFAIILAILIFCGVDMLVGVDTPKLIVPSEFKPTSPNRGWFVPPFGGNPWWVYLASSLPALLVTILVFMDQQITAVIVNRKEHKLKKGAGYHLDLFWVAVLMVVCSFMGLPWYVAATVISIAHIDSLKMETETSAPGEQPKFLGVREQRVTGVCVFILTGLSVFMSPILKFIPMPVLYGVFLYMGVASLNGVQFMDRLKLLLMPAKHQPDLVYLRHVPLRKVHLFTFIQVLCLALLWILKSTVAAIIFPVMILALVAVRKAMDYMFSQHDLSFLDDVIPEKDKKKKEDEKKKKKKRGSIDSDAEDSDYPYNENVPSIKIPMDMMEQKPFLGDKPDNSSFFLIRCL</sequence>
<feature type="transmembrane region" description="Helical" evidence="9">
    <location>
        <begin position="540"/>
        <end position="569"/>
    </location>
</feature>
<keyword evidence="6 9" id="KW-1133">Transmembrane helix</keyword>
<evidence type="ECO:0000256" key="4">
    <source>
        <dbReference type="ARBA" id="ARBA00022475"/>
    </source>
</evidence>
<reference evidence="13 14" key="1">
    <citation type="submission" date="2022-01" db="EMBL/GenBank/DDBJ databases">
        <title>A chromosome-scale genome assembly of the false clownfish, Amphiprion ocellaris.</title>
        <authorList>
            <person name="Ryu T."/>
        </authorList>
    </citation>
    <scope>NUCLEOTIDE SEQUENCE [LARGE SCALE GENOMIC DNA]</scope>
</reference>
<feature type="transmembrane region" description="Helical" evidence="9">
    <location>
        <begin position="589"/>
        <end position="607"/>
    </location>
</feature>
<evidence type="ECO:0000256" key="10">
    <source>
        <dbReference type="SAM" id="MobiDB-lite"/>
    </source>
</evidence>
<dbReference type="InterPro" id="IPR003020">
    <property type="entry name" value="HCO3_transpt_euk"/>
</dbReference>
<dbReference type="PRINTS" id="PR01232">
    <property type="entry name" value="NAHCO3TRSPRT"/>
</dbReference>
<dbReference type="Proteomes" id="UP001501940">
    <property type="component" value="Chromosome 6"/>
</dbReference>
<dbReference type="FunFam" id="1.10.287.570:FF:000001">
    <property type="entry name" value="Anion exchange protein"/>
    <property type="match status" value="1"/>
</dbReference>
<name>A0AAQ6A9I5_AMPOC</name>
<evidence type="ECO:0000256" key="9">
    <source>
        <dbReference type="RuleBase" id="RU362035"/>
    </source>
</evidence>
<feature type="transmembrane region" description="Helical" evidence="9">
    <location>
        <begin position="619"/>
        <end position="637"/>
    </location>
</feature>
<dbReference type="GO" id="GO:0008509">
    <property type="term" value="F:monoatomic anion transmembrane transporter activity"/>
    <property type="evidence" value="ECO:0007669"/>
    <property type="project" value="InterPro"/>
</dbReference>
<dbReference type="Ensembl" id="ENSAOCT00000051401.1">
    <property type="protein sequence ID" value="ENSAOCP00000073737.1"/>
    <property type="gene ID" value="ENSAOCG00000011457.2"/>
</dbReference>
<evidence type="ECO:0000313" key="13">
    <source>
        <dbReference type="Ensembl" id="ENSAOCP00000073737.1"/>
    </source>
</evidence>
<keyword evidence="5 9" id="KW-0812">Transmembrane</keyword>
<evidence type="ECO:0000313" key="14">
    <source>
        <dbReference type="Proteomes" id="UP001501940"/>
    </source>
</evidence>
<feature type="transmembrane region" description="Helical" evidence="9">
    <location>
        <begin position="657"/>
        <end position="676"/>
    </location>
</feature>
<dbReference type="GO" id="GO:0008510">
    <property type="term" value="F:sodium:bicarbonate symporter activity"/>
    <property type="evidence" value="ECO:0007669"/>
    <property type="project" value="TreeGrafter"/>
</dbReference>
<reference evidence="13" key="2">
    <citation type="submission" date="2025-08" db="UniProtKB">
        <authorList>
            <consortium name="Ensembl"/>
        </authorList>
    </citation>
    <scope>IDENTIFICATION</scope>
</reference>
<feature type="domain" description="Bicarbonate transporter-like transmembrane" evidence="11">
    <location>
        <begin position="477"/>
        <end position="1034"/>
    </location>
</feature>
<feature type="transmembrane region" description="Helical" evidence="9">
    <location>
        <begin position="846"/>
        <end position="870"/>
    </location>
</feature>
<dbReference type="Pfam" id="PF07565">
    <property type="entry name" value="Band_3_cyto"/>
    <property type="match status" value="1"/>
</dbReference>
<keyword evidence="4" id="KW-1003">Cell membrane</keyword>
<feature type="region of interest" description="Disordered" evidence="10">
    <location>
        <begin position="426"/>
        <end position="467"/>
    </location>
</feature>
<dbReference type="GO" id="GO:0005452">
    <property type="term" value="F:solute:inorganic anion antiporter activity"/>
    <property type="evidence" value="ECO:0007669"/>
    <property type="project" value="InterPro"/>
</dbReference>
<evidence type="ECO:0000256" key="6">
    <source>
        <dbReference type="ARBA" id="ARBA00022989"/>
    </source>
</evidence>
<feature type="compositionally biased region" description="Basic residues" evidence="10">
    <location>
        <begin position="47"/>
        <end position="58"/>
    </location>
</feature>
<dbReference type="GO" id="GO:0051453">
    <property type="term" value="P:regulation of intracellular pH"/>
    <property type="evidence" value="ECO:0007669"/>
    <property type="project" value="TreeGrafter"/>
</dbReference>
<dbReference type="PRINTS" id="PR01231">
    <property type="entry name" value="HCO3TRNSPORT"/>
</dbReference>
<dbReference type="InterPro" id="IPR013769">
    <property type="entry name" value="Band3_cytoplasmic_dom"/>
</dbReference>
<proteinExistence type="inferred from homology"/>
<dbReference type="AlphaFoldDB" id="A0AAQ6A9I5"/>
<feature type="region of interest" description="Disordered" evidence="10">
    <location>
        <begin position="1040"/>
        <end position="1069"/>
    </location>
</feature>
<keyword evidence="3 9" id="KW-0813">Transport</keyword>
<reference evidence="13" key="3">
    <citation type="submission" date="2025-09" db="UniProtKB">
        <authorList>
            <consortium name="Ensembl"/>
        </authorList>
    </citation>
    <scope>IDENTIFICATION</scope>
</reference>
<feature type="compositionally biased region" description="Basic and acidic residues" evidence="10">
    <location>
        <begin position="59"/>
        <end position="74"/>
    </location>
</feature>
<dbReference type="Gene3D" id="3.40.930.10">
    <property type="entry name" value="Mannitol-specific EII, Chain A"/>
    <property type="match status" value="1"/>
</dbReference>
<feature type="transmembrane region" description="Helical" evidence="9">
    <location>
        <begin position="806"/>
        <end position="825"/>
    </location>
</feature>
<comment type="similarity">
    <text evidence="2 9">Belongs to the anion exchanger (TC 2.A.31) family.</text>
</comment>
<dbReference type="InterPro" id="IPR011531">
    <property type="entry name" value="HCO3_transpt-like_TM_dom"/>
</dbReference>
<organism evidence="13 14">
    <name type="scientific">Amphiprion ocellaris</name>
    <name type="common">Clown anemonefish</name>
    <dbReference type="NCBI Taxonomy" id="80972"/>
    <lineage>
        <taxon>Eukaryota</taxon>
        <taxon>Metazoa</taxon>
        <taxon>Chordata</taxon>
        <taxon>Craniata</taxon>
        <taxon>Vertebrata</taxon>
        <taxon>Euteleostomi</taxon>
        <taxon>Actinopterygii</taxon>
        <taxon>Neopterygii</taxon>
        <taxon>Teleostei</taxon>
        <taxon>Neoteleostei</taxon>
        <taxon>Acanthomorphata</taxon>
        <taxon>Ovalentaria</taxon>
        <taxon>Pomacentridae</taxon>
        <taxon>Amphiprion</taxon>
    </lineage>
</organism>
<dbReference type="NCBIfam" id="TIGR00834">
    <property type="entry name" value="ae"/>
    <property type="match status" value="1"/>
</dbReference>
<evidence type="ECO:0000256" key="7">
    <source>
        <dbReference type="ARBA" id="ARBA00023065"/>
    </source>
</evidence>
<evidence type="ECO:0000256" key="5">
    <source>
        <dbReference type="ARBA" id="ARBA00022692"/>
    </source>
</evidence>
<accession>A0AAQ6A9I5</accession>
<protein>
    <recommendedName>
        <fullName evidence="9">Anion exchange protein</fullName>
    </recommendedName>
</protein>
<feature type="region of interest" description="Disordered" evidence="10">
    <location>
        <begin position="47"/>
        <end position="84"/>
    </location>
</feature>
<dbReference type="Gene3D" id="1.10.287.570">
    <property type="entry name" value="Helical hairpin bin"/>
    <property type="match status" value="1"/>
</dbReference>
<dbReference type="PANTHER" id="PTHR11453:SF135">
    <property type="entry name" value="ANION EXCHANGE PROTEIN"/>
    <property type="match status" value="1"/>
</dbReference>
<evidence type="ECO:0000256" key="1">
    <source>
        <dbReference type="ARBA" id="ARBA00004554"/>
    </source>
</evidence>
<feature type="domain" description="Band 3 cytoplasmic" evidence="12">
    <location>
        <begin position="111"/>
        <end position="423"/>
    </location>
</feature>
<evidence type="ECO:0000256" key="2">
    <source>
        <dbReference type="ARBA" id="ARBA00010993"/>
    </source>
</evidence>
<feature type="transmembrane region" description="Helical" evidence="9">
    <location>
        <begin position="505"/>
        <end position="528"/>
    </location>
</feature>
<dbReference type="GO" id="GO:0016323">
    <property type="term" value="C:basolateral plasma membrane"/>
    <property type="evidence" value="ECO:0007669"/>
    <property type="project" value="UniProtKB-SubCell"/>
</dbReference>
<keyword evidence="7 9" id="KW-0406">Ion transport</keyword>